<evidence type="ECO:0000259" key="4">
    <source>
        <dbReference type="Pfam" id="PF13490"/>
    </source>
</evidence>
<keyword evidence="2" id="KW-0804">Transcription</keyword>
<dbReference type="PATRIC" id="fig|710421.3.peg.1886"/>
<evidence type="ECO:0000256" key="1">
    <source>
        <dbReference type="ARBA" id="ARBA00023015"/>
    </source>
</evidence>
<dbReference type="HOGENOM" id="CLU_081592_0_0_11"/>
<keyword evidence="3" id="KW-1133">Transmembrane helix</keyword>
<dbReference type="EMBL" id="CP003053">
    <property type="protein sequence ID" value="AFM16670.1"/>
    <property type="molecule type" value="Genomic_DNA"/>
</dbReference>
<keyword evidence="1" id="KW-0805">Transcription regulation</keyword>
<dbReference type="InterPro" id="IPR041916">
    <property type="entry name" value="Anti_sigma_zinc_sf"/>
</dbReference>
<feature type="transmembrane region" description="Helical" evidence="3">
    <location>
        <begin position="127"/>
        <end position="143"/>
    </location>
</feature>
<dbReference type="STRING" id="710421.Mycch_1884"/>
<name>I4BHB3_MYCCN</name>
<evidence type="ECO:0000256" key="3">
    <source>
        <dbReference type="SAM" id="Phobius"/>
    </source>
</evidence>
<dbReference type="AlphaFoldDB" id="I4BHB3"/>
<dbReference type="KEGG" id="mcb:Mycch_1884"/>
<organism evidence="5 6">
    <name type="scientific">Mycolicibacterium chubuense (strain NBB4)</name>
    <name type="common">Mycobacterium chubuense</name>
    <dbReference type="NCBI Taxonomy" id="710421"/>
    <lineage>
        <taxon>Bacteria</taxon>
        <taxon>Bacillati</taxon>
        <taxon>Actinomycetota</taxon>
        <taxon>Actinomycetes</taxon>
        <taxon>Mycobacteriales</taxon>
        <taxon>Mycobacteriaceae</taxon>
        <taxon>Mycolicibacterium</taxon>
    </lineage>
</organism>
<evidence type="ECO:0000256" key="2">
    <source>
        <dbReference type="ARBA" id="ARBA00023163"/>
    </source>
</evidence>
<feature type="transmembrane region" description="Helical" evidence="3">
    <location>
        <begin position="180"/>
        <end position="197"/>
    </location>
</feature>
<keyword evidence="3" id="KW-0472">Membrane</keyword>
<dbReference type="Pfam" id="PF13490">
    <property type="entry name" value="zf-HC2"/>
    <property type="match status" value="1"/>
</dbReference>
<reference evidence="5 6" key="1">
    <citation type="submission" date="2012-06" db="EMBL/GenBank/DDBJ databases">
        <title>Complete sequence of chromosome of Mycobacterium chubuense NBB4.</title>
        <authorList>
            <consortium name="US DOE Joint Genome Institute"/>
            <person name="Lucas S."/>
            <person name="Han J."/>
            <person name="Lapidus A."/>
            <person name="Cheng J.-F."/>
            <person name="Goodwin L."/>
            <person name="Pitluck S."/>
            <person name="Peters L."/>
            <person name="Mikhailova N."/>
            <person name="Teshima H."/>
            <person name="Detter J.C."/>
            <person name="Han C."/>
            <person name="Tapia R."/>
            <person name="Land M."/>
            <person name="Hauser L."/>
            <person name="Kyrpides N."/>
            <person name="Ivanova N."/>
            <person name="Pagani I."/>
            <person name="Mattes T."/>
            <person name="Holmes A."/>
            <person name="Rutledge P."/>
            <person name="Paulsen I."/>
            <person name="Coleman N."/>
            <person name="Woyke T."/>
        </authorList>
    </citation>
    <scope>NUCLEOTIDE SEQUENCE [LARGE SCALE GENOMIC DNA]</scope>
    <source>
        <strain evidence="5 6">NBB4</strain>
    </source>
</reference>
<protein>
    <submittedName>
        <fullName evidence="5">Putative integral membrane protein</fullName>
    </submittedName>
</protein>
<proteinExistence type="predicted"/>
<feature type="transmembrane region" description="Helical" evidence="3">
    <location>
        <begin position="150"/>
        <end position="168"/>
    </location>
</feature>
<sequence>MSDYREMNCEVAREALSARIDGEREPVPAARVDEHLANCPQCRTWLEQATMQSATLKRLAQPPTVLAAAPPRRAPAMRTSRRYWPRSALAGVGVAQIALGAAQAFGWSAGLSGGHGMTAGGHLFNESTAWSIALGVVMIGAALRPGAAAGLASVLSVFAGVLAVYVTADAISGAVTASRIVSHLPLVLGAVLAILVWRRGSKPAPAPSAAALEAEIVLPRNASRGRRRGHLWPTDDSAA</sequence>
<keyword evidence="3" id="KW-0812">Transmembrane</keyword>
<evidence type="ECO:0000313" key="5">
    <source>
        <dbReference type="EMBL" id="AFM16670.1"/>
    </source>
</evidence>
<dbReference type="eggNOG" id="COG5660">
    <property type="taxonomic scope" value="Bacteria"/>
</dbReference>
<dbReference type="Proteomes" id="UP000006057">
    <property type="component" value="Chromosome"/>
</dbReference>
<dbReference type="Gene3D" id="1.10.10.1320">
    <property type="entry name" value="Anti-sigma factor, zinc-finger domain"/>
    <property type="match status" value="1"/>
</dbReference>
<feature type="domain" description="Putative zinc-finger" evidence="4">
    <location>
        <begin position="9"/>
        <end position="43"/>
    </location>
</feature>
<gene>
    <name evidence="5" type="ordered locus">Mycch_1884</name>
</gene>
<dbReference type="InterPro" id="IPR027383">
    <property type="entry name" value="Znf_put"/>
</dbReference>
<feature type="transmembrane region" description="Helical" evidence="3">
    <location>
        <begin position="87"/>
        <end position="107"/>
    </location>
</feature>
<accession>I4BHB3</accession>
<evidence type="ECO:0000313" key="6">
    <source>
        <dbReference type="Proteomes" id="UP000006057"/>
    </source>
</evidence>
<keyword evidence="6" id="KW-1185">Reference proteome</keyword>